<organism evidence="2 3">
    <name type="scientific">Acidiluteibacter ferrifornacis</name>
    <dbReference type="NCBI Taxonomy" id="2692424"/>
    <lineage>
        <taxon>Bacteria</taxon>
        <taxon>Pseudomonadati</taxon>
        <taxon>Bacteroidota</taxon>
        <taxon>Flavobacteriia</taxon>
        <taxon>Flavobacteriales</taxon>
        <taxon>Cryomorphaceae</taxon>
        <taxon>Acidiluteibacter</taxon>
    </lineage>
</organism>
<evidence type="ECO:0000313" key="2">
    <source>
        <dbReference type="EMBL" id="NBG66626.1"/>
    </source>
</evidence>
<feature type="chain" id="PRO_5026948961" description="Transporter" evidence="1">
    <location>
        <begin position="20"/>
        <end position="273"/>
    </location>
</feature>
<keyword evidence="3" id="KW-1185">Reference proteome</keyword>
<accession>A0A6N9NIW7</accession>
<sequence length="273" mass="30717">MKKAFLLPLLMLSTVLLVAQTIDTDRPTQGASAIVIPQGSFQIEAGLAAAKTTNKGNDNYEALQFAIPTTTLRYAFVKNVEVRLVAQINRFEEKSSYPNFGLSQSYSETGISDLQVGFKFQLLNKEDRLIKLGWLTNFIVPAGSDGFSSESFGINNRLLISHKIDDSFSFGYNLGHTYYEYGYHEVFISIAATYKLKERFGFFIEEYAFLREGYGSQSIDHRTYINGGVTFLAKETLQLDLSFGTNLDLKNDNYSTNTRFISAGVSWLIQKKQ</sequence>
<reference evidence="2 3" key="1">
    <citation type="submission" date="2019-12" db="EMBL/GenBank/DDBJ databases">
        <authorList>
            <person name="Zhao J."/>
        </authorList>
    </citation>
    <scope>NUCLEOTIDE SEQUENCE [LARGE SCALE GENOMIC DNA]</scope>
    <source>
        <strain evidence="2 3">S-15</strain>
    </source>
</reference>
<dbReference type="RefSeq" id="WP_160633581.1">
    <property type="nucleotide sequence ID" value="NZ_WWNE01000008.1"/>
</dbReference>
<dbReference type="InterPro" id="IPR025737">
    <property type="entry name" value="FApF"/>
</dbReference>
<name>A0A6N9NIW7_9FLAO</name>
<dbReference type="Proteomes" id="UP000470771">
    <property type="component" value="Unassembled WGS sequence"/>
</dbReference>
<feature type="signal peptide" evidence="1">
    <location>
        <begin position="1"/>
        <end position="19"/>
    </location>
</feature>
<comment type="caution">
    <text evidence="2">The sequence shown here is derived from an EMBL/GenBank/DDBJ whole genome shotgun (WGS) entry which is preliminary data.</text>
</comment>
<gene>
    <name evidence="2" type="ORF">GQN54_10920</name>
</gene>
<dbReference type="Pfam" id="PF13557">
    <property type="entry name" value="Phenol_MetA_deg"/>
    <property type="match status" value="1"/>
</dbReference>
<dbReference type="EMBL" id="WWNE01000008">
    <property type="protein sequence ID" value="NBG66626.1"/>
    <property type="molecule type" value="Genomic_DNA"/>
</dbReference>
<proteinExistence type="predicted"/>
<evidence type="ECO:0000256" key="1">
    <source>
        <dbReference type="SAM" id="SignalP"/>
    </source>
</evidence>
<evidence type="ECO:0008006" key="4">
    <source>
        <dbReference type="Google" id="ProtNLM"/>
    </source>
</evidence>
<keyword evidence="1" id="KW-0732">Signal</keyword>
<dbReference type="AlphaFoldDB" id="A0A6N9NIW7"/>
<protein>
    <recommendedName>
        <fullName evidence="4">Transporter</fullName>
    </recommendedName>
</protein>
<evidence type="ECO:0000313" key="3">
    <source>
        <dbReference type="Proteomes" id="UP000470771"/>
    </source>
</evidence>